<dbReference type="Gene3D" id="3.40.50.300">
    <property type="entry name" value="P-loop containing nucleotide triphosphate hydrolases"/>
    <property type="match status" value="1"/>
</dbReference>
<dbReference type="InterPro" id="IPR027417">
    <property type="entry name" value="P-loop_NTPase"/>
</dbReference>
<dbReference type="PROSITE" id="PS51219">
    <property type="entry name" value="DPCK"/>
    <property type="match status" value="1"/>
</dbReference>
<dbReference type="OrthoDB" id="247245at2759"/>
<keyword evidence="4" id="KW-1185">Reference proteome</keyword>
<dbReference type="GO" id="GO:0004140">
    <property type="term" value="F:dephospho-CoA kinase activity"/>
    <property type="evidence" value="ECO:0007669"/>
    <property type="project" value="InterPro"/>
</dbReference>
<sequence length="305" mass="33242">MRAILTLGFTGTIASGKSSRCKRLVEVAAEHQRALGIGTVAAKTMSHKPNPPSQAPTPYAADAVLTHYINADLVGHHIYEPGKPCYRDLVQHFGTSILSRTSASEALKTEGGRGTSASVDRPPFIDRRVLGEIVFSDERKLRELNSICWPYISAAIRAEHLAVCARATATAPPSGIDTSVLDAVPRGPAVAVALIIVEAALLCDLTDILSLTTDLWMTHCTPWTAVDRLMQRNGLSREAAERRVSSQREVGEKLQTLREFSYRGDIKVFDTTQISLAEGLKETEKAFNMYWKQKVLVHLSCGSGS</sequence>
<evidence type="ECO:0000313" key="4">
    <source>
        <dbReference type="Proteomes" id="UP000038009"/>
    </source>
</evidence>
<dbReference type="Proteomes" id="UP000038009">
    <property type="component" value="Unassembled WGS sequence"/>
</dbReference>
<dbReference type="InterPro" id="IPR001977">
    <property type="entry name" value="Depp_CoAkinase"/>
</dbReference>
<dbReference type="EMBL" id="LJSK01000236">
    <property type="protein sequence ID" value="KPI84721.1"/>
    <property type="molecule type" value="Genomic_DNA"/>
</dbReference>
<comment type="caution">
    <text evidence="3">The sequence shown here is derived from an EMBL/GenBank/DDBJ whole genome shotgun (WGS) entry which is preliminary data.</text>
</comment>
<dbReference type="PANTHER" id="PTHR10695:SF46">
    <property type="entry name" value="BIFUNCTIONAL COENZYME A SYNTHASE-RELATED"/>
    <property type="match status" value="1"/>
</dbReference>
<name>A0A0N1I144_LEPSE</name>
<dbReference type="PANTHER" id="PTHR10695">
    <property type="entry name" value="DEPHOSPHO-COA KINASE-RELATED"/>
    <property type="match status" value="1"/>
</dbReference>
<dbReference type="GO" id="GO:0015937">
    <property type="term" value="P:coenzyme A biosynthetic process"/>
    <property type="evidence" value="ECO:0007669"/>
    <property type="project" value="InterPro"/>
</dbReference>
<dbReference type="AlphaFoldDB" id="A0A0N1I144"/>
<accession>A0A0N1I144</accession>
<dbReference type="GO" id="GO:0005524">
    <property type="term" value="F:ATP binding"/>
    <property type="evidence" value="ECO:0007669"/>
    <property type="project" value="UniProtKB-KW"/>
</dbReference>
<dbReference type="VEuPathDB" id="TriTrypDB:Lsey_0236_0030"/>
<evidence type="ECO:0008006" key="5">
    <source>
        <dbReference type="Google" id="ProtNLM"/>
    </source>
</evidence>
<organism evidence="3 4">
    <name type="scientific">Leptomonas seymouri</name>
    <dbReference type="NCBI Taxonomy" id="5684"/>
    <lineage>
        <taxon>Eukaryota</taxon>
        <taxon>Discoba</taxon>
        <taxon>Euglenozoa</taxon>
        <taxon>Kinetoplastea</taxon>
        <taxon>Metakinetoplastina</taxon>
        <taxon>Trypanosomatida</taxon>
        <taxon>Trypanosomatidae</taxon>
        <taxon>Leishmaniinae</taxon>
        <taxon>Leptomonas</taxon>
    </lineage>
</organism>
<evidence type="ECO:0000256" key="1">
    <source>
        <dbReference type="ARBA" id="ARBA00022741"/>
    </source>
</evidence>
<evidence type="ECO:0000313" key="3">
    <source>
        <dbReference type="EMBL" id="KPI84721.1"/>
    </source>
</evidence>
<dbReference type="CDD" id="cd02022">
    <property type="entry name" value="DPCK"/>
    <property type="match status" value="1"/>
</dbReference>
<keyword evidence="2" id="KW-0067">ATP-binding</keyword>
<gene>
    <name evidence="3" type="ORF">ABL78_6214</name>
</gene>
<proteinExistence type="inferred from homology"/>
<keyword evidence="1" id="KW-0547">Nucleotide-binding</keyword>
<evidence type="ECO:0000256" key="2">
    <source>
        <dbReference type="ARBA" id="ARBA00022840"/>
    </source>
</evidence>
<dbReference type="HAMAP" id="MF_00376">
    <property type="entry name" value="Dephospho_CoA_kinase"/>
    <property type="match status" value="1"/>
</dbReference>
<reference evidence="3 4" key="1">
    <citation type="journal article" date="2015" name="PLoS Pathog.">
        <title>Leptomonas seymouri: Adaptations to the Dixenous Life Cycle Analyzed by Genome Sequencing, Transcriptome Profiling and Co-infection with Leishmania donovani.</title>
        <authorList>
            <person name="Kraeva N."/>
            <person name="Butenko A."/>
            <person name="Hlavacova J."/>
            <person name="Kostygov A."/>
            <person name="Myskova J."/>
            <person name="Grybchuk D."/>
            <person name="Lestinova T."/>
            <person name="Votypka J."/>
            <person name="Volf P."/>
            <person name="Opperdoes F."/>
            <person name="Flegontov P."/>
            <person name="Lukes J."/>
            <person name="Yurchenko V."/>
        </authorList>
    </citation>
    <scope>NUCLEOTIDE SEQUENCE [LARGE SCALE GENOMIC DNA]</scope>
    <source>
        <strain evidence="3 4">ATCC 30220</strain>
    </source>
</reference>
<protein>
    <recommendedName>
        <fullName evidence="5">Dephospho-CoA kinase</fullName>
    </recommendedName>
</protein>
<dbReference type="OMA" id="YEPGKPC"/>
<dbReference type="SUPFAM" id="SSF52540">
    <property type="entry name" value="P-loop containing nucleoside triphosphate hydrolases"/>
    <property type="match status" value="1"/>
</dbReference>